<reference evidence="3" key="1">
    <citation type="submission" date="2016-10" db="EMBL/GenBank/DDBJ databases">
        <authorList>
            <person name="Varghese N."/>
            <person name="Submissions S."/>
        </authorList>
    </citation>
    <scope>NUCLEOTIDE SEQUENCE [LARGE SCALE GENOMIC DNA]</scope>
    <source>
        <strain evidence="3">930I</strain>
    </source>
</reference>
<gene>
    <name evidence="2" type="ORF">SAMN05421742_101512</name>
</gene>
<proteinExistence type="predicted"/>
<dbReference type="OrthoDB" id="9802127at2"/>
<name>A0A1G7V1U7_9PROT</name>
<protein>
    <submittedName>
        <fullName evidence="2">Molybdate transport system substrate-binding protein</fullName>
    </submittedName>
</protein>
<dbReference type="AlphaFoldDB" id="A0A1G7V1U7"/>
<dbReference type="InterPro" id="IPR050682">
    <property type="entry name" value="ModA/WtpA"/>
</dbReference>
<dbReference type="RefSeq" id="WP_092614896.1">
    <property type="nucleotide sequence ID" value="NZ_FNCV01000001.1"/>
</dbReference>
<dbReference type="PANTHER" id="PTHR30632">
    <property type="entry name" value="MOLYBDATE-BINDING PERIPLASMIC PROTEIN"/>
    <property type="match status" value="1"/>
</dbReference>
<dbReference type="Proteomes" id="UP000217076">
    <property type="component" value="Unassembled WGS sequence"/>
</dbReference>
<keyword evidence="3" id="KW-1185">Reference proteome</keyword>
<dbReference type="STRING" id="83401.SAMN05421742_101512"/>
<evidence type="ECO:0000313" key="2">
    <source>
        <dbReference type="EMBL" id="SDG53792.1"/>
    </source>
</evidence>
<dbReference type="GO" id="GO:0030973">
    <property type="term" value="F:molybdate ion binding"/>
    <property type="evidence" value="ECO:0007669"/>
    <property type="project" value="TreeGrafter"/>
</dbReference>
<feature type="signal peptide" evidence="1">
    <location>
        <begin position="1"/>
        <end position="24"/>
    </location>
</feature>
<dbReference type="GO" id="GO:0015689">
    <property type="term" value="P:molybdate ion transport"/>
    <property type="evidence" value="ECO:0007669"/>
    <property type="project" value="TreeGrafter"/>
</dbReference>
<evidence type="ECO:0000256" key="1">
    <source>
        <dbReference type="SAM" id="SignalP"/>
    </source>
</evidence>
<feature type="chain" id="PRO_5011660848" evidence="1">
    <location>
        <begin position="25"/>
        <end position="275"/>
    </location>
</feature>
<dbReference type="SUPFAM" id="SSF53850">
    <property type="entry name" value="Periplasmic binding protein-like II"/>
    <property type="match status" value="1"/>
</dbReference>
<dbReference type="PANTHER" id="PTHR30632:SF0">
    <property type="entry name" value="SULFATE-BINDING PROTEIN"/>
    <property type="match status" value="1"/>
</dbReference>
<keyword evidence="1" id="KW-0732">Signal</keyword>
<accession>A0A1G7V1U7</accession>
<dbReference type="Gene3D" id="3.40.190.10">
    <property type="entry name" value="Periplasmic binding protein-like II"/>
    <property type="match status" value="2"/>
</dbReference>
<dbReference type="EMBL" id="FNCV01000001">
    <property type="protein sequence ID" value="SDG53792.1"/>
    <property type="molecule type" value="Genomic_DNA"/>
</dbReference>
<organism evidence="2 3">
    <name type="scientific">Roseospirillum parvum</name>
    <dbReference type="NCBI Taxonomy" id="83401"/>
    <lineage>
        <taxon>Bacteria</taxon>
        <taxon>Pseudomonadati</taxon>
        <taxon>Pseudomonadota</taxon>
        <taxon>Alphaproteobacteria</taxon>
        <taxon>Rhodospirillales</taxon>
        <taxon>Rhodospirillaceae</taxon>
        <taxon>Roseospirillum</taxon>
    </lineage>
</organism>
<dbReference type="Pfam" id="PF13531">
    <property type="entry name" value="SBP_bac_11"/>
    <property type="match status" value="1"/>
</dbReference>
<sequence>MAAHSTASFLRGALCLVLALLLSACDDGNDGDDGDDGARPAVNLLVYCGITMVHPMKDIAALLEAETGIATTISQGGSEDLYNSLESSRLGDLYLPGSASYRERHLSQGLLGEAVLVGYNQAALMVPKDNPLGLDADLAHLVRPDLAVVIANPDTGSIGRETKRILQEAGLYEAAIDNSLFLATDSRNLNRALIDGTADLTLNWRATAFFEENRAHIAPLDLDPKVAEPKKLMLNLLTFSQHPEAARAFMELATSERGQAIFRRWGFLDNAGRGD</sequence>
<evidence type="ECO:0000313" key="3">
    <source>
        <dbReference type="Proteomes" id="UP000217076"/>
    </source>
</evidence>